<sequence length="484" mass="50914">MNTTIRRLSIFCLFMFLVLMVNVTWIQGLQAPAILEDPLNKRQFAEQISAPRGPIQAGGENIAYSENIAEEGRSPRYQRIYEGGQIYTPIVGSFRNFGASGIEAVEDDLLNGSDDRLAVRNFRDMITGRDPEGAQVQLTLVPEVQQAGYDAFEALGGRNGAAVALDPETGAILGAISYPSYDPTPVVDINNPGDSTAAYVELENDPNKPLLNRALNERYPPGSTFKVVTAAAVIENLDATPDSTIAAPDLLEFPSGPPLPNAMGSCNGGQPDTLAHSIQISCNTSFANWAMEVGGQALSDQATAFGFNPEEQLTVPLSVVDSYAPAEQDTSILGRAGIGQSNVESTPLQMAMVAAGVANGGEVMRPYVVDSVRDSDLSVITQTSPETHSQAVSARTADMLTEMMVLVTTPPEGGGTNAAIPGIEVAGKTGTAENGTDKTHNWFIGFAPADDPQIAVAVVVEFGGGTGNELAAPVAKALMEAVVL</sequence>
<dbReference type="RefSeq" id="WP_311513572.1">
    <property type="nucleotide sequence ID" value="NZ_JAVREP010000017.1"/>
</dbReference>
<dbReference type="InterPro" id="IPR001460">
    <property type="entry name" value="PCN-bd_Tpept"/>
</dbReference>
<dbReference type="Pfam" id="PF00905">
    <property type="entry name" value="Transpeptidase"/>
    <property type="match status" value="1"/>
</dbReference>
<evidence type="ECO:0000259" key="2">
    <source>
        <dbReference type="Pfam" id="PF21922"/>
    </source>
</evidence>
<dbReference type="EMBL" id="JAVREP010000017">
    <property type="protein sequence ID" value="MDT0331010.1"/>
    <property type="molecule type" value="Genomic_DNA"/>
</dbReference>
<evidence type="ECO:0000259" key="1">
    <source>
        <dbReference type="Pfam" id="PF00905"/>
    </source>
</evidence>
<dbReference type="InterPro" id="IPR054120">
    <property type="entry name" value="PBPA_dimer"/>
</dbReference>
<evidence type="ECO:0000313" key="3">
    <source>
        <dbReference type="EMBL" id="MDT0331010.1"/>
    </source>
</evidence>
<organism evidence="3 4">
    <name type="scientific">Nocardiopsis lambiniae</name>
    <dbReference type="NCBI Taxonomy" id="3075539"/>
    <lineage>
        <taxon>Bacteria</taxon>
        <taxon>Bacillati</taxon>
        <taxon>Actinomycetota</taxon>
        <taxon>Actinomycetes</taxon>
        <taxon>Streptosporangiales</taxon>
        <taxon>Nocardiopsidaceae</taxon>
        <taxon>Nocardiopsis</taxon>
    </lineage>
</organism>
<keyword evidence="4" id="KW-1185">Reference proteome</keyword>
<gene>
    <name evidence="3" type="ORF">RM479_21545</name>
</gene>
<dbReference type="InterPro" id="IPR012338">
    <property type="entry name" value="Beta-lactam/transpept-like"/>
</dbReference>
<evidence type="ECO:0000313" key="4">
    <source>
        <dbReference type="Proteomes" id="UP001183390"/>
    </source>
</evidence>
<dbReference type="InterPro" id="IPR050515">
    <property type="entry name" value="Beta-lactam/transpept"/>
</dbReference>
<dbReference type="PANTHER" id="PTHR30627:SF24">
    <property type="entry name" value="PENICILLIN-BINDING PROTEIN 4B"/>
    <property type="match status" value="1"/>
</dbReference>
<dbReference type="PANTHER" id="PTHR30627">
    <property type="entry name" value="PEPTIDOGLYCAN D,D-TRANSPEPTIDASE"/>
    <property type="match status" value="1"/>
</dbReference>
<name>A0ABU2MG12_9ACTN</name>
<dbReference type="SUPFAM" id="SSF56601">
    <property type="entry name" value="beta-lactamase/transpeptidase-like"/>
    <property type="match status" value="1"/>
</dbReference>
<reference evidence="4" key="1">
    <citation type="submission" date="2023-07" db="EMBL/GenBank/DDBJ databases">
        <title>30 novel species of actinomycetes from the DSMZ collection.</title>
        <authorList>
            <person name="Nouioui I."/>
        </authorList>
    </citation>
    <scope>NUCLEOTIDE SEQUENCE [LARGE SCALE GENOMIC DNA]</scope>
    <source>
        <strain evidence="4">DSM 44743</strain>
    </source>
</reference>
<feature type="domain" description="Penicillin-binding protein transpeptidase" evidence="1">
    <location>
        <begin position="160"/>
        <end position="480"/>
    </location>
</feature>
<comment type="caution">
    <text evidence="3">The sequence shown here is derived from an EMBL/GenBank/DDBJ whole genome shotgun (WGS) entry which is preliminary data.</text>
</comment>
<dbReference type="Gene3D" id="3.40.710.10">
    <property type="entry name" value="DD-peptidase/beta-lactamase superfamily"/>
    <property type="match status" value="1"/>
</dbReference>
<protein>
    <submittedName>
        <fullName evidence="3">Penicillin-binding protein 2</fullName>
    </submittedName>
</protein>
<dbReference type="Pfam" id="PF21922">
    <property type="entry name" value="PBP_dimer_2"/>
    <property type="match status" value="1"/>
</dbReference>
<dbReference type="Gene3D" id="3.90.1310.10">
    <property type="entry name" value="Penicillin-binding protein 2a (Domain 2)"/>
    <property type="match status" value="1"/>
</dbReference>
<proteinExistence type="predicted"/>
<accession>A0ABU2MG12</accession>
<feature type="domain" description="Penicillin binding protein A dimerisation" evidence="2">
    <location>
        <begin position="52"/>
        <end position="136"/>
    </location>
</feature>
<dbReference type="Proteomes" id="UP001183390">
    <property type="component" value="Unassembled WGS sequence"/>
</dbReference>